<dbReference type="EMBL" id="MWIO01000006">
    <property type="protein sequence ID" value="THD09658.1"/>
    <property type="molecule type" value="Genomic_DNA"/>
</dbReference>
<evidence type="ECO:0000256" key="1">
    <source>
        <dbReference type="ARBA" id="ARBA00001946"/>
    </source>
</evidence>
<feature type="transmembrane region" description="Helical" evidence="4">
    <location>
        <begin position="34"/>
        <end position="54"/>
    </location>
</feature>
<keyword evidence="7" id="KW-1185">Reference proteome</keyword>
<dbReference type="AlphaFoldDB" id="A0A4S3KMK7"/>
<dbReference type="InterPro" id="IPR000160">
    <property type="entry name" value="GGDEF_dom"/>
</dbReference>
<name>A0A4S3KMK7_9GAMM</name>
<gene>
    <name evidence="6" type="ORF">B1991_01865</name>
</gene>
<keyword evidence="4" id="KW-0472">Membrane</keyword>
<comment type="cofactor">
    <cofactor evidence="1">
        <name>Mg(2+)</name>
        <dbReference type="ChEBI" id="CHEBI:18420"/>
    </cofactor>
</comment>
<dbReference type="PROSITE" id="PS50887">
    <property type="entry name" value="GGDEF"/>
    <property type="match status" value="1"/>
</dbReference>
<dbReference type="GO" id="GO:0043709">
    <property type="term" value="P:cell adhesion involved in single-species biofilm formation"/>
    <property type="evidence" value="ECO:0007669"/>
    <property type="project" value="TreeGrafter"/>
</dbReference>
<dbReference type="CDD" id="cd01949">
    <property type="entry name" value="GGDEF"/>
    <property type="match status" value="1"/>
</dbReference>
<dbReference type="SMART" id="SM00267">
    <property type="entry name" value="GGDEF"/>
    <property type="match status" value="1"/>
</dbReference>
<dbReference type="RefSeq" id="WP_136257013.1">
    <property type="nucleotide sequence ID" value="NZ_MWIO01000006.1"/>
</dbReference>
<feature type="domain" description="GGDEF" evidence="5">
    <location>
        <begin position="228"/>
        <end position="358"/>
    </location>
</feature>
<dbReference type="InterPro" id="IPR043128">
    <property type="entry name" value="Rev_trsase/Diguanyl_cyclase"/>
</dbReference>
<dbReference type="GO" id="GO:1902201">
    <property type="term" value="P:negative regulation of bacterial-type flagellum-dependent cell motility"/>
    <property type="evidence" value="ECO:0007669"/>
    <property type="project" value="TreeGrafter"/>
</dbReference>
<dbReference type="SUPFAM" id="SSF55073">
    <property type="entry name" value="Nucleotide cyclase"/>
    <property type="match status" value="1"/>
</dbReference>
<accession>A0A4S3KMK7</accession>
<dbReference type="InterPro" id="IPR029787">
    <property type="entry name" value="Nucleotide_cyclase"/>
</dbReference>
<feature type="transmembrane region" description="Helical" evidence="4">
    <location>
        <begin position="162"/>
        <end position="180"/>
    </location>
</feature>
<reference evidence="6 7" key="1">
    <citation type="submission" date="2017-02" db="EMBL/GenBank/DDBJ databases">
        <title>Whole genome sequencing of Rhodanobacter lindaniclasticus DSM 17932.</title>
        <authorList>
            <person name="Kumar S."/>
            <person name="Patil P."/>
            <person name="Patil P.B."/>
        </authorList>
    </citation>
    <scope>NUCLEOTIDE SEQUENCE [LARGE SCALE GENOMIC DNA]</scope>
    <source>
        <strain evidence="6 7">DSM 17932</strain>
    </source>
</reference>
<organism evidence="6 7">
    <name type="scientific">Rhodanobacter lindaniclasticus</name>
    <dbReference type="NCBI Taxonomy" id="75310"/>
    <lineage>
        <taxon>Bacteria</taxon>
        <taxon>Pseudomonadati</taxon>
        <taxon>Pseudomonadota</taxon>
        <taxon>Gammaproteobacteria</taxon>
        <taxon>Lysobacterales</taxon>
        <taxon>Rhodanobacteraceae</taxon>
        <taxon>Rhodanobacter</taxon>
    </lineage>
</organism>
<dbReference type="PANTHER" id="PTHR45138:SF9">
    <property type="entry name" value="DIGUANYLATE CYCLASE DGCM-RELATED"/>
    <property type="match status" value="1"/>
</dbReference>
<dbReference type="Gene3D" id="3.30.70.270">
    <property type="match status" value="1"/>
</dbReference>
<dbReference type="GO" id="GO:0005886">
    <property type="term" value="C:plasma membrane"/>
    <property type="evidence" value="ECO:0007669"/>
    <property type="project" value="TreeGrafter"/>
</dbReference>
<evidence type="ECO:0000313" key="7">
    <source>
        <dbReference type="Proteomes" id="UP000306317"/>
    </source>
</evidence>
<evidence type="ECO:0000256" key="2">
    <source>
        <dbReference type="ARBA" id="ARBA00012528"/>
    </source>
</evidence>
<evidence type="ECO:0000256" key="4">
    <source>
        <dbReference type="SAM" id="Phobius"/>
    </source>
</evidence>
<evidence type="ECO:0000313" key="6">
    <source>
        <dbReference type="EMBL" id="THD09658.1"/>
    </source>
</evidence>
<dbReference type="FunFam" id="3.30.70.270:FF:000001">
    <property type="entry name" value="Diguanylate cyclase domain protein"/>
    <property type="match status" value="1"/>
</dbReference>
<proteinExistence type="predicted"/>
<protein>
    <recommendedName>
        <fullName evidence="2">diguanylate cyclase</fullName>
        <ecNumber evidence="2">2.7.7.65</ecNumber>
    </recommendedName>
</protein>
<evidence type="ECO:0000259" key="5">
    <source>
        <dbReference type="PROSITE" id="PS50887"/>
    </source>
</evidence>
<comment type="caution">
    <text evidence="6">The sequence shown here is derived from an EMBL/GenBank/DDBJ whole genome shotgun (WGS) entry which is preliminary data.</text>
</comment>
<keyword evidence="4" id="KW-0812">Transmembrane</keyword>
<dbReference type="OrthoDB" id="9803824at2"/>
<dbReference type="EC" id="2.7.7.65" evidence="2"/>
<dbReference type="Pfam" id="PF00990">
    <property type="entry name" value="GGDEF"/>
    <property type="match status" value="1"/>
</dbReference>
<sequence>MPAPAAKPPLSEDAAFRRDYAGYLAQRMGPMIHALMALALCAYLLAVVVRGLLGATPNELLWQLIPAPPMLLVVIAARQCHEPLTLRMLALLCVVLLQIGINLTGFGSAAGVRQPLPGLLLPVASSVIWFGRWDFLIAMALCALGPLPMLLHLGDGERTLQYSVYMAISVSLATVLRAFMARTLLEQFKLERLLRERAETDGLTGVLLRNRFLDLGRIALHETQQLRQPMAMLFLDADHFKRINDEYGHAAGDAALVALASRLRTQGRRRDLIGRIGGEEFAMLLPGVDLEQALVRAEQLRLAVAASHHPGGRLSASIGVAVCTPGCCDSVESLLARADLAMRQAKREGRDRVVTALASA</sequence>
<dbReference type="NCBIfam" id="TIGR00254">
    <property type="entry name" value="GGDEF"/>
    <property type="match status" value="1"/>
</dbReference>
<dbReference type="PANTHER" id="PTHR45138">
    <property type="entry name" value="REGULATORY COMPONENTS OF SENSORY TRANSDUCTION SYSTEM"/>
    <property type="match status" value="1"/>
</dbReference>
<keyword evidence="4" id="KW-1133">Transmembrane helix</keyword>
<dbReference type="Proteomes" id="UP000306317">
    <property type="component" value="Unassembled WGS sequence"/>
</dbReference>
<dbReference type="GO" id="GO:0052621">
    <property type="term" value="F:diguanylate cyclase activity"/>
    <property type="evidence" value="ECO:0007669"/>
    <property type="project" value="UniProtKB-EC"/>
</dbReference>
<feature type="transmembrane region" description="Helical" evidence="4">
    <location>
        <begin position="130"/>
        <end position="150"/>
    </location>
</feature>
<feature type="transmembrane region" description="Helical" evidence="4">
    <location>
        <begin position="89"/>
        <end position="110"/>
    </location>
</feature>
<evidence type="ECO:0000256" key="3">
    <source>
        <dbReference type="ARBA" id="ARBA00034247"/>
    </source>
</evidence>
<dbReference type="InterPro" id="IPR050469">
    <property type="entry name" value="Diguanylate_Cyclase"/>
</dbReference>
<comment type="catalytic activity">
    <reaction evidence="3">
        <text>2 GTP = 3',3'-c-di-GMP + 2 diphosphate</text>
        <dbReference type="Rhea" id="RHEA:24898"/>
        <dbReference type="ChEBI" id="CHEBI:33019"/>
        <dbReference type="ChEBI" id="CHEBI:37565"/>
        <dbReference type="ChEBI" id="CHEBI:58805"/>
        <dbReference type="EC" id="2.7.7.65"/>
    </reaction>
</comment>